<dbReference type="GO" id="GO:0030288">
    <property type="term" value="C:outer membrane-bounded periplasmic space"/>
    <property type="evidence" value="ECO:0007669"/>
    <property type="project" value="InterPro"/>
</dbReference>
<dbReference type="AlphaFoldDB" id="A0A6N1X5Y3"/>
<protein>
    <submittedName>
        <fullName evidence="4">Phosphatase PAP2 family protein</fullName>
    </submittedName>
</protein>
<keyword evidence="5" id="KW-1185">Reference proteome</keyword>
<dbReference type="NCBIfam" id="TIGR02601">
    <property type="entry name" value="autotrns_rpt"/>
    <property type="match status" value="1"/>
</dbReference>
<dbReference type="InterPro" id="IPR001011">
    <property type="entry name" value="Acid_Pase_classA_bac"/>
</dbReference>
<keyword evidence="1 2" id="KW-0732">Signal</keyword>
<evidence type="ECO:0000256" key="1">
    <source>
        <dbReference type="ARBA" id="ARBA00022729"/>
    </source>
</evidence>
<dbReference type="InterPro" id="IPR000326">
    <property type="entry name" value="PAP2/HPO"/>
</dbReference>
<dbReference type="Pfam" id="PF12951">
    <property type="entry name" value="PATR"/>
    <property type="match status" value="1"/>
</dbReference>
<dbReference type="SUPFAM" id="SSF48317">
    <property type="entry name" value="Acid phosphatase/Vanadium-dependent haloperoxidase"/>
    <property type="match status" value="1"/>
</dbReference>
<evidence type="ECO:0000313" key="5">
    <source>
        <dbReference type="Proteomes" id="UP000509579"/>
    </source>
</evidence>
<evidence type="ECO:0000313" key="4">
    <source>
        <dbReference type="EMBL" id="QKV54747.1"/>
    </source>
</evidence>
<sequence>MLHSSFSGAAAPAVWTLRASVLATLLALSACGGDNAPVAEDVVETAPVVIPAAPAGLGYTDSAPLPDVPAFVDYAHTNQRDNPCMVGVATNAGVRVLSGFLDIWTPSTQIVDAGVNLAAANGCPAVTASAWSGVPGTSPDGTVVNAVAHAENIAFSTRITVQRTAEQAIAAYYDDRRGKNYSVTDGMGPFTGAWRKLARQTTTINDIPTDASTQVYNDGGNNTGVAGAANPEFGQVIAFVQSMGSNASTEPAKRFYKYARPWRWSNGVVVQPTLLPARSGTPATDGGFPSGHTAESVRNAIAMAYVVPERFQEMLARGLELGENRIVAGMHSPLDVMGGRVLGQASALGNIYAATPESRAAAYAQAQQALRAEASAKTDAEFLAAAQVPGIDHAAAAASYRHRLTFDFAQTGAAGKAAVVPKGAEVLLETRLPYLSPEQRRVVLKTTAIASGYPAMDDAEGFGRLNLFAAADGFGAFNGDVAVTMDASRGGFHAADTWRNAIGGAGKLTKLGTGSLTLAGSNAYSGGTQVQAGTLVAASAGALGQGVVHLDGTGTLKIAAGTAAKAGADFTQAGDAVLEVTAGNAAALQVAGKATLGTGSLLRVHFGAGTSAGQVIPVIQAGALLGRFGRIELPAGVNASPVYEAGGMGLRVQ</sequence>
<dbReference type="InterPro" id="IPR036938">
    <property type="entry name" value="PAP2/HPO_sf"/>
</dbReference>
<dbReference type="CDD" id="cd03397">
    <property type="entry name" value="PAP2_acid_phosphatase"/>
    <property type="match status" value="1"/>
</dbReference>
<name>A0A6N1X5Y3_9BURK</name>
<dbReference type="RefSeq" id="WP_175505544.1">
    <property type="nucleotide sequence ID" value="NZ_CP054840.1"/>
</dbReference>
<dbReference type="Gene3D" id="1.20.144.10">
    <property type="entry name" value="Phosphatidic acid phosphatase type 2/haloperoxidase"/>
    <property type="match status" value="1"/>
</dbReference>
<feature type="chain" id="PRO_5026799187" evidence="2">
    <location>
        <begin position="33"/>
        <end position="653"/>
    </location>
</feature>
<dbReference type="EMBL" id="CP054840">
    <property type="protein sequence ID" value="QKV54747.1"/>
    <property type="molecule type" value="Genomic_DNA"/>
</dbReference>
<evidence type="ECO:0000256" key="2">
    <source>
        <dbReference type="SAM" id="SignalP"/>
    </source>
</evidence>
<reference evidence="4 5" key="1">
    <citation type="submission" date="2020-06" db="EMBL/GenBank/DDBJ databases">
        <title>Acidovorax antarctica sp. nov., isolated from Corinth ice sheet soil, Antarctic Fields Peninsula.</title>
        <authorList>
            <person name="Xu Q."/>
            <person name="Peng F."/>
        </authorList>
    </citation>
    <scope>NUCLEOTIDE SEQUENCE [LARGE SCALE GENOMIC DNA]</scope>
    <source>
        <strain evidence="4 5">16-35-5</strain>
    </source>
</reference>
<accession>A0A6N1X5Y3</accession>
<proteinExistence type="predicted"/>
<evidence type="ECO:0000259" key="3">
    <source>
        <dbReference type="SMART" id="SM00014"/>
    </source>
</evidence>
<feature type="domain" description="Phosphatidic acid phosphatase type 2/haloperoxidase" evidence="3">
    <location>
        <begin position="234"/>
        <end position="351"/>
    </location>
</feature>
<dbReference type="Pfam" id="PF01569">
    <property type="entry name" value="PAP2"/>
    <property type="match status" value="1"/>
</dbReference>
<organism evidence="4 5">
    <name type="scientific">Comamonas antarctica</name>
    <dbReference type="NCBI Taxonomy" id="2743470"/>
    <lineage>
        <taxon>Bacteria</taxon>
        <taxon>Pseudomonadati</taxon>
        <taxon>Pseudomonadota</taxon>
        <taxon>Betaproteobacteria</taxon>
        <taxon>Burkholderiales</taxon>
        <taxon>Comamonadaceae</taxon>
        <taxon>Comamonas</taxon>
    </lineage>
</organism>
<dbReference type="GO" id="GO:0003993">
    <property type="term" value="F:acid phosphatase activity"/>
    <property type="evidence" value="ECO:0007669"/>
    <property type="project" value="InterPro"/>
</dbReference>
<dbReference type="InterPro" id="IPR013425">
    <property type="entry name" value="Autotrns_rpt"/>
</dbReference>
<dbReference type="KEGG" id="aant:HUK68_18630"/>
<dbReference type="SMART" id="SM00014">
    <property type="entry name" value="acidPPc"/>
    <property type="match status" value="1"/>
</dbReference>
<dbReference type="Proteomes" id="UP000509579">
    <property type="component" value="Chromosome"/>
</dbReference>
<feature type="signal peptide" evidence="2">
    <location>
        <begin position="1"/>
        <end position="32"/>
    </location>
</feature>
<gene>
    <name evidence="4" type="ORF">HUK68_18630</name>
</gene>